<comment type="caution">
    <text evidence="2">The sequence shown here is derived from an EMBL/GenBank/DDBJ whole genome shotgun (WGS) entry which is preliminary data.</text>
</comment>
<sequence length="146" mass="15761">MPTGARLTAALCLALLAFLLSGEIMPLMPEGTNFGYFTPLNMGLGLVVGWVVMGKRAGRGFVPALNNGISGVAVLLFWGLFIQGTYEMFQKAMRNHYDGPFDALSAIFTIGLDYAIMIFVPEVIVTVLIGAIVSGLATENASRRWR</sequence>
<dbReference type="InterPro" id="IPR047784">
    <property type="entry name" value="TrgA"/>
</dbReference>
<dbReference type="NCBIfam" id="NF033773">
    <property type="entry name" value="tellur_TrgA"/>
    <property type="match status" value="1"/>
</dbReference>
<evidence type="ECO:0000313" key="2">
    <source>
        <dbReference type="EMBL" id="MVO14332.1"/>
    </source>
</evidence>
<feature type="transmembrane region" description="Helical" evidence="1">
    <location>
        <begin position="32"/>
        <end position="52"/>
    </location>
</feature>
<gene>
    <name evidence="2" type="ORF">GO984_00775</name>
</gene>
<protein>
    <submittedName>
        <fullName evidence="2">TrgA family protein</fullName>
    </submittedName>
</protein>
<feature type="transmembrane region" description="Helical" evidence="1">
    <location>
        <begin position="64"/>
        <end position="86"/>
    </location>
</feature>
<proteinExistence type="predicted"/>
<evidence type="ECO:0000256" key="1">
    <source>
        <dbReference type="SAM" id="Phobius"/>
    </source>
</evidence>
<dbReference type="RefSeq" id="WP_157020694.1">
    <property type="nucleotide sequence ID" value="NZ_WQLV01000001.1"/>
</dbReference>
<dbReference type="Proteomes" id="UP000478892">
    <property type="component" value="Unassembled WGS sequence"/>
</dbReference>
<accession>A0A6L6WFA0</accession>
<keyword evidence="3" id="KW-1185">Reference proteome</keyword>
<reference evidence="2 3" key="1">
    <citation type="submission" date="2019-12" db="EMBL/GenBank/DDBJ databases">
        <authorList>
            <person name="Zhang Y.-J."/>
        </authorList>
    </citation>
    <scope>NUCLEOTIDE SEQUENCE [LARGE SCALE GENOMIC DNA]</scope>
    <source>
        <strain evidence="2 3">CY05</strain>
    </source>
</reference>
<keyword evidence="1" id="KW-0812">Transmembrane</keyword>
<name>A0A6L6WFA0_9RHOB</name>
<dbReference type="EMBL" id="WQLV01000001">
    <property type="protein sequence ID" value="MVO14332.1"/>
    <property type="molecule type" value="Genomic_DNA"/>
</dbReference>
<organism evidence="2 3">
    <name type="scientific">Parasedimentitalea huanghaiensis</name>
    <dbReference type="NCBI Taxonomy" id="2682100"/>
    <lineage>
        <taxon>Bacteria</taxon>
        <taxon>Pseudomonadati</taxon>
        <taxon>Pseudomonadota</taxon>
        <taxon>Alphaproteobacteria</taxon>
        <taxon>Rhodobacterales</taxon>
        <taxon>Paracoccaceae</taxon>
        <taxon>Parasedimentitalea</taxon>
    </lineage>
</organism>
<keyword evidence="1" id="KW-0472">Membrane</keyword>
<feature type="transmembrane region" description="Helical" evidence="1">
    <location>
        <begin position="106"/>
        <end position="137"/>
    </location>
</feature>
<keyword evidence="1" id="KW-1133">Transmembrane helix</keyword>
<dbReference type="AlphaFoldDB" id="A0A6L6WFA0"/>
<evidence type="ECO:0000313" key="3">
    <source>
        <dbReference type="Proteomes" id="UP000478892"/>
    </source>
</evidence>